<dbReference type="Pfam" id="PF00206">
    <property type="entry name" value="Lyase_1"/>
    <property type="match status" value="1"/>
</dbReference>
<dbReference type="InterPro" id="IPR024083">
    <property type="entry name" value="Fumarase/histidase_N"/>
</dbReference>
<dbReference type="PROSITE" id="PS00163">
    <property type="entry name" value="FUMARATE_LYASES"/>
    <property type="match status" value="1"/>
</dbReference>
<dbReference type="CDD" id="cd01360">
    <property type="entry name" value="Adenylsuccinate_lyase_1"/>
    <property type="match status" value="1"/>
</dbReference>
<evidence type="ECO:0000256" key="4">
    <source>
        <dbReference type="ARBA" id="ARBA00011668"/>
    </source>
</evidence>
<keyword evidence="8 14" id="KW-0456">Lyase</keyword>
<dbReference type="InterPro" id="IPR000362">
    <property type="entry name" value="Fumarate_lyase_fam"/>
</dbReference>
<keyword evidence="7 14" id="KW-0658">Purine biosynthesis</keyword>
<sequence>MDPTCVLDYRYGRDEMRTIFGADAYLRALLEVEATLAEEQETLGLIPKGHGVAIRKAIPKVSRDRVEAIEAEIRHDIMAIAKALAEQAGDAGGSVHFGVTSYDIVDTARALQHRDALALVADELDALITALAGQASEHRDLVMLGRTHGQWATPVTFGLKMAVFAAEAARQRERLGELRPRLETGKLLGATGSGAALHPHTLELQDRVMARLSLNTPLATTQILGRDRLAELVQWGGNLATSIEKFTLEIRNLQRSDIGEAAEAFDTAKQVGSSTMAQKQNPITSENLGGLARMVRSFAAPALENNLQWHERDLANSSSERMLLPHFYILIDEMLCKAAGVFRNVEPNPERIAANLAAAGGLPMAEAVLLALARAGMSRQAAHELVRQVSMQAAAGEGSFRKLLLAEPEIAKLMTADAVDAALDPARYVGHAGEIVDCVLASLA</sequence>
<evidence type="ECO:0000256" key="5">
    <source>
        <dbReference type="ARBA" id="ARBA00012339"/>
    </source>
</evidence>
<dbReference type="InterPro" id="IPR020557">
    <property type="entry name" value="Fumarate_lyase_CS"/>
</dbReference>
<dbReference type="Gene3D" id="1.20.200.10">
    <property type="entry name" value="Fumarase/aspartase (Central domain)"/>
    <property type="match status" value="1"/>
</dbReference>
<dbReference type="EC" id="4.3.2.2" evidence="5 13"/>
<dbReference type="PRINTS" id="PR00149">
    <property type="entry name" value="FUMRATELYASE"/>
</dbReference>
<evidence type="ECO:0000256" key="2">
    <source>
        <dbReference type="ARBA" id="ARBA00004734"/>
    </source>
</evidence>
<comment type="pathway">
    <text evidence="2 14">Purine metabolism; AMP biosynthesis via de novo pathway; AMP from IMP: step 2/2.</text>
</comment>
<comment type="similarity">
    <text evidence="3 14">Belongs to the lyase 1 family. Adenylosuccinate lyase subfamily.</text>
</comment>
<evidence type="ECO:0000259" key="15">
    <source>
        <dbReference type="SMART" id="SM00998"/>
    </source>
</evidence>
<reference evidence="16" key="1">
    <citation type="journal article" date="2014" name="Genome Biol. Evol.">
        <title>Pangenome evidence for extensive interdomain horizontal transfer affecting lineage core and shell genes in uncultured planktonic thaumarchaeota and euryarchaeota.</title>
        <authorList>
            <person name="Deschamps P."/>
            <person name="Zivanovic Y."/>
            <person name="Moreira D."/>
            <person name="Rodriguez-Valera F."/>
            <person name="Lopez-Garcia P."/>
        </authorList>
    </citation>
    <scope>NUCLEOTIDE SEQUENCE</scope>
</reference>
<dbReference type="InterPro" id="IPR008948">
    <property type="entry name" value="L-Aspartase-like"/>
</dbReference>
<dbReference type="SMART" id="SM00998">
    <property type="entry name" value="ADSL_C"/>
    <property type="match status" value="1"/>
</dbReference>
<dbReference type="PRINTS" id="PR00145">
    <property type="entry name" value="ARGSUCLYASE"/>
</dbReference>
<dbReference type="GO" id="GO:0070626">
    <property type="term" value="F:(S)-2-(5-amino-1-(5-phospho-D-ribosyl)imidazole-4-carboxamido) succinate lyase (fumarate-forming) activity"/>
    <property type="evidence" value="ECO:0007669"/>
    <property type="project" value="TreeGrafter"/>
</dbReference>
<evidence type="ECO:0000256" key="3">
    <source>
        <dbReference type="ARBA" id="ARBA00008273"/>
    </source>
</evidence>
<dbReference type="GO" id="GO:0004018">
    <property type="term" value="F:N6-(1,2-dicarboxyethyl)AMP AMP-lyase (fumarate-forming) activity"/>
    <property type="evidence" value="ECO:0007669"/>
    <property type="project" value="UniProtKB-UniRule"/>
</dbReference>
<comment type="pathway">
    <text evidence="1 14">Purine metabolism; IMP biosynthesis via de novo pathway; 5-amino-1-(5-phospho-D-ribosyl)imidazole-4-carboxamide from 5-amino-1-(5-phospho-D-ribosyl)imidazole-4-carboxylate: step 2/2.</text>
</comment>
<evidence type="ECO:0000313" key="16">
    <source>
        <dbReference type="EMBL" id="AIF13345.1"/>
    </source>
</evidence>
<dbReference type="UniPathway" id="UPA00075">
    <property type="reaction ID" value="UER00336"/>
</dbReference>
<comment type="function">
    <text evidence="10">Catalyzes two reactions in de novo purine nucleotide biosynthesis. Catalyzes the breakdown of 5-aminoimidazole- (N-succinylocarboxamide) ribotide (SAICAR or 2-[5-amino-1-(5-phospho-beta-D-ribosyl)imidazole-4-carboxamido]succinate) to 5-aminoimidazole-4-carboxamide ribotide (AICAR or 5-amino-1-(5-phospho-beta-D-ribosyl)imidazole-4-carboxamide) and fumarate, and of adenylosuccinate (ADS or N(6)-(1,2-dicarboxyethyl)-AMP) to adenosine monophosphate (AMP) and fumarate.</text>
</comment>
<name>A0A075HDR5_9EURY</name>
<feature type="domain" description="Adenylosuccinate lyase C-terminal" evidence="15">
    <location>
        <begin position="360"/>
        <end position="440"/>
    </location>
</feature>
<dbReference type="InterPro" id="IPR019468">
    <property type="entry name" value="AdenyloSucc_lyase_C"/>
</dbReference>
<proteinExistence type="inferred from homology"/>
<dbReference type="GO" id="GO:0005829">
    <property type="term" value="C:cytosol"/>
    <property type="evidence" value="ECO:0007669"/>
    <property type="project" value="TreeGrafter"/>
</dbReference>
<dbReference type="PANTHER" id="PTHR43172:SF1">
    <property type="entry name" value="ADENYLOSUCCINATE LYASE"/>
    <property type="match status" value="1"/>
</dbReference>
<dbReference type="SUPFAM" id="SSF48557">
    <property type="entry name" value="L-aspartase-like"/>
    <property type="match status" value="1"/>
</dbReference>
<dbReference type="GO" id="GO:0006189">
    <property type="term" value="P:'de novo' IMP biosynthetic process"/>
    <property type="evidence" value="ECO:0007669"/>
    <property type="project" value="UniProtKB-UniPathway"/>
</dbReference>
<dbReference type="Gene3D" id="1.10.275.10">
    <property type="entry name" value="Fumarase/aspartase (N-terminal domain)"/>
    <property type="match status" value="1"/>
</dbReference>
<dbReference type="EMBL" id="KF900970">
    <property type="protein sequence ID" value="AIF13345.1"/>
    <property type="molecule type" value="Genomic_DNA"/>
</dbReference>
<dbReference type="UniPathway" id="UPA00074">
    <property type="reaction ID" value="UER00132"/>
</dbReference>
<evidence type="ECO:0000256" key="9">
    <source>
        <dbReference type="ARBA" id="ARBA00024477"/>
    </source>
</evidence>
<comment type="subunit">
    <text evidence="4">Homotetramer. Residues from neighboring subunits contribute catalytic and substrate-binding residues to each active site.</text>
</comment>
<evidence type="ECO:0000256" key="10">
    <source>
        <dbReference type="ARBA" id="ARBA00025012"/>
    </source>
</evidence>
<dbReference type="NCBIfam" id="TIGR00928">
    <property type="entry name" value="purB"/>
    <property type="match status" value="1"/>
</dbReference>
<dbReference type="AlphaFoldDB" id="A0A075HDR5"/>
<dbReference type="Gene3D" id="1.10.40.30">
    <property type="entry name" value="Fumarase/aspartase (C-terminal domain)"/>
    <property type="match status" value="1"/>
</dbReference>
<organism evidence="16">
    <name type="scientific">uncultured marine group II/III euryarchaeote KM3_61_H04</name>
    <dbReference type="NCBI Taxonomy" id="1456471"/>
    <lineage>
        <taxon>Archaea</taxon>
        <taxon>Methanobacteriati</taxon>
        <taxon>Methanobacteriota</taxon>
        <taxon>environmental samples</taxon>
    </lineage>
</organism>
<evidence type="ECO:0000256" key="12">
    <source>
        <dbReference type="ARBA" id="ARBA00049115"/>
    </source>
</evidence>
<accession>A0A075HDR5</accession>
<dbReference type="GO" id="GO:0044208">
    <property type="term" value="P:'de novo' AMP biosynthetic process"/>
    <property type="evidence" value="ECO:0007669"/>
    <property type="project" value="UniProtKB-UniPathway"/>
</dbReference>
<dbReference type="Pfam" id="PF10397">
    <property type="entry name" value="ADSL_C"/>
    <property type="match status" value="1"/>
</dbReference>
<evidence type="ECO:0000256" key="11">
    <source>
        <dbReference type="ARBA" id="ARBA00030717"/>
    </source>
</evidence>
<dbReference type="InterPro" id="IPR022761">
    <property type="entry name" value="Fumarate_lyase_N"/>
</dbReference>
<evidence type="ECO:0000256" key="14">
    <source>
        <dbReference type="RuleBase" id="RU361172"/>
    </source>
</evidence>
<dbReference type="PANTHER" id="PTHR43172">
    <property type="entry name" value="ADENYLOSUCCINATE LYASE"/>
    <property type="match status" value="1"/>
</dbReference>
<evidence type="ECO:0000256" key="8">
    <source>
        <dbReference type="ARBA" id="ARBA00023239"/>
    </source>
</evidence>
<evidence type="ECO:0000256" key="13">
    <source>
        <dbReference type="NCBIfam" id="TIGR00928"/>
    </source>
</evidence>
<dbReference type="InterPro" id="IPR004769">
    <property type="entry name" value="Pur_lyase"/>
</dbReference>
<gene>
    <name evidence="16" type="primary">purB</name>
</gene>
<comment type="catalytic activity">
    <reaction evidence="9">
        <text>(2S)-2-[5-amino-1-(5-phospho-beta-D-ribosyl)imidazole-4-carboxamido]succinate = 5-amino-1-(5-phospho-beta-D-ribosyl)imidazole-4-carboxamide + fumarate</text>
        <dbReference type="Rhea" id="RHEA:23920"/>
        <dbReference type="ChEBI" id="CHEBI:29806"/>
        <dbReference type="ChEBI" id="CHEBI:58443"/>
        <dbReference type="ChEBI" id="CHEBI:58475"/>
        <dbReference type="EC" id="4.3.2.2"/>
    </reaction>
    <physiologicalReaction direction="left-to-right" evidence="9">
        <dbReference type="Rhea" id="RHEA:23921"/>
    </physiologicalReaction>
</comment>
<protein>
    <recommendedName>
        <fullName evidence="6 13">Adenylosuccinate lyase</fullName>
        <shortName evidence="14">ASL</shortName>
        <ecNumber evidence="5 13">4.3.2.2</ecNumber>
    </recommendedName>
    <alternativeName>
        <fullName evidence="11 14">Adenylosuccinase</fullName>
    </alternativeName>
</protein>
<evidence type="ECO:0000256" key="7">
    <source>
        <dbReference type="ARBA" id="ARBA00022755"/>
    </source>
</evidence>
<comment type="catalytic activity">
    <reaction evidence="12">
        <text>N(6)-(1,2-dicarboxyethyl)-AMP = fumarate + AMP</text>
        <dbReference type="Rhea" id="RHEA:16853"/>
        <dbReference type="ChEBI" id="CHEBI:29806"/>
        <dbReference type="ChEBI" id="CHEBI:57567"/>
        <dbReference type="ChEBI" id="CHEBI:456215"/>
        <dbReference type="EC" id="4.3.2.2"/>
    </reaction>
    <physiologicalReaction direction="left-to-right" evidence="12">
        <dbReference type="Rhea" id="RHEA:16854"/>
    </physiologicalReaction>
</comment>
<evidence type="ECO:0000256" key="1">
    <source>
        <dbReference type="ARBA" id="ARBA00004706"/>
    </source>
</evidence>
<evidence type="ECO:0000256" key="6">
    <source>
        <dbReference type="ARBA" id="ARBA00017058"/>
    </source>
</evidence>